<dbReference type="PANTHER" id="PTHR13355">
    <property type="entry name" value="GLUCOSAMINE 6-PHOSPHATE N-ACETYLTRANSFERASE"/>
    <property type="match status" value="1"/>
</dbReference>
<dbReference type="CDD" id="cd04301">
    <property type="entry name" value="NAT_SF"/>
    <property type="match status" value="1"/>
</dbReference>
<feature type="compositionally biased region" description="Low complexity" evidence="3">
    <location>
        <begin position="725"/>
        <end position="742"/>
    </location>
</feature>
<protein>
    <submittedName>
        <fullName evidence="5">Glucosamine-phosphate N-acetyltransferase</fullName>
    </submittedName>
</protein>
<dbReference type="Gene3D" id="3.40.630.30">
    <property type="match status" value="1"/>
</dbReference>
<accession>A0A0F7SLP8</accession>
<evidence type="ECO:0000313" key="5">
    <source>
        <dbReference type="EMBL" id="CED82326.1"/>
    </source>
</evidence>
<dbReference type="FunFam" id="3.40.630.30:FF:000043">
    <property type="entry name" value="Glucosamine 6-phosphate N-acetyltransferase"/>
    <property type="match status" value="1"/>
</dbReference>
<evidence type="ECO:0000256" key="3">
    <source>
        <dbReference type="SAM" id="MobiDB-lite"/>
    </source>
</evidence>
<reference evidence="5" key="1">
    <citation type="submission" date="2014-08" db="EMBL/GenBank/DDBJ databases">
        <authorList>
            <person name="Sharma Rahul"/>
            <person name="Thines Marco"/>
        </authorList>
    </citation>
    <scope>NUCLEOTIDE SEQUENCE</scope>
</reference>
<feature type="compositionally biased region" description="Low complexity" evidence="3">
    <location>
        <begin position="982"/>
        <end position="991"/>
    </location>
</feature>
<organism evidence="5">
    <name type="scientific">Phaffia rhodozyma</name>
    <name type="common">Yeast</name>
    <name type="synonym">Xanthophyllomyces dendrorhous</name>
    <dbReference type="NCBI Taxonomy" id="264483"/>
    <lineage>
        <taxon>Eukaryota</taxon>
        <taxon>Fungi</taxon>
        <taxon>Dikarya</taxon>
        <taxon>Basidiomycota</taxon>
        <taxon>Agaricomycotina</taxon>
        <taxon>Tremellomycetes</taxon>
        <taxon>Cystofilobasidiales</taxon>
        <taxon>Mrakiaceae</taxon>
        <taxon>Phaffia</taxon>
    </lineage>
</organism>
<proteinExistence type="predicted"/>
<name>A0A0F7SLP8_PHARH</name>
<dbReference type="EMBL" id="LN483124">
    <property type="protein sequence ID" value="CED82326.1"/>
    <property type="molecule type" value="Genomic_DNA"/>
</dbReference>
<dbReference type="PROSITE" id="PS51186">
    <property type="entry name" value="GNAT"/>
    <property type="match status" value="1"/>
</dbReference>
<dbReference type="InterPro" id="IPR039143">
    <property type="entry name" value="GNPNAT1-like"/>
</dbReference>
<dbReference type="SUPFAM" id="SSF55729">
    <property type="entry name" value="Acyl-CoA N-acyltransferases (Nat)"/>
    <property type="match status" value="1"/>
</dbReference>
<feature type="region of interest" description="Disordered" evidence="3">
    <location>
        <begin position="784"/>
        <end position="814"/>
    </location>
</feature>
<feature type="region of interest" description="Disordered" evidence="3">
    <location>
        <begin position="972"/>
        <end position="1012"/>
    </location>
</feature>
<feature type="domain" description="N-acetyltransferase" evidence="4">
    <location>
        <begin position="33"/>
        <end position="188"/>
    </location>
</feature>
<dbReference type="Pfam" id="PF00583">
    <property type="entry name" value="Acetyltransf_1"/>
    <property type="match status" value="1"/>
</dbReference>
<dbReference type="UniPathway" id="UPA00113">
    <property type="reaction ID" value="UER00529"/>
</dbReference>
<dbReference type="GO" id="GO:0006048">
    <property type="term" value="P:UDP-N-acetylglucosamine biosynthetic process"/>
    <property type="evidence" value="ECO:0007669"/>
    <property type="project" value="UniProtKB-UniPathway"/>
</dbReference>
<evidence type="ECO:0000259" key="4">
    <source>
        <dbReference type="PROSITE" id="PS51186"/>
    </source>
</evidence>
<feature type="compositionally biased region" description="Basic and acidic residues" evidence="3">
    <location>
        <begin position="792"/>
        <end position="811"/>
    </location>
</feature>
<evidence type="ECO:0000256" key="1">
    <source>
        <dbReference type="ARBA" id="ARBA00022679"/>
    </source>
</evidence>
<feature type="region of interest" description="Disordered" evidence="3">
    <location>
        <begin position="722"/>
        <end position="748"/>
    </location>
</feature>
<dbReference type="InterPro" id="IPR000182">
    <property type="entry name" value="GNAT_dom"/>
</dbReference>
<sequence>MVSEKFTTDDKLDLLFDPELISSDVKEALADGFHIRPLSTTDYKRSHLELLSVLTVAPVISEEVYADVVGDMKLRGRRGGYFPVVIVQHETDQLVATGTLLIERKFLRNAGLVGHIEDIAVSKDLQGKKLGLRIIQALTGLAESQGCYKTILDCNKDNIPFYEKCGFEHKEYEMAIVAETLGMQRSTSFSVTRPIRRRRSSIKRSKSLQKSCHSVLEEDFLLQPQEPFPMEVPMHPGSSFLSGSKLTEADCEVDLATKESVVPTDMSTMVATSSQTHLNRPATTASLDMKEEHLPIECNSGSIELTVGSITEALREKPPVEVSVSTSATGTLSPRKVQPDEQTLQPIIQSPTSSSPNAIDFEELTALDKGVAKTDSAHISVLPNDSELFEHDRPIRLADDVLSTTFSDQTYEFKHISDSKVPALTENPVVGSNNEVSVKNSQHHTVHATPLDNHHEFSFVDKPKEDPSVETGQVSPSVINSQLSERPVSMSGFPSPIETAQNDSDIREGKIDLSATHLEIDEQHELVDQPGNIPGETHVTSEEVFEEFLEGTELTPEVLIREGQDLICFSPGATVLNSPQCNTLVDIGFEGAQRDDIITLKDLDADQRVIGELCSDEESDSDHSVQDEIPTRSIGRFSALIPTNIPLLTETDGSISLTWPNNQDKDRPSVHSQEVEPHDQLITSSPVLKKRKISTPLDRNPMAIKKLKQPFKCPLITEKTSDKLTAPISSQPTASSPISSSPTPLPELRPMLAQRSRPLSFKPLTIRPTVQYKALRDKLGLCSTSNNQDVRSIPDHSPASKDSDPELEVRSRSMSKRNPFVTLKASAPFVSPVTTSSSILAEGTSSSIGCAGKVTQREVAKLESKVQIIKQAIRLVQGEGRRQEEKQEELILKWKDAGREISQLLWDEGGSDNPADNFQSLEPNPFSSSPPASSLFPSDAFSPFPRQSFFSNSIFSDRPLLSTVDDSANDHGEFLERERSLSLDSSIGSPSAYRPSRSGGSGLGMSARRQLG</sequence>
<dbReference type="AlphaFoldDB" id="A0A0F7SLP8"/>
<keyword evidence="2" id="KW-0012">Acyltransferase</keyword>
<dbReference type="Gene3D" id="6.10.140.1020">
    <property type="match status" value="1"/>
</dbReference>
<dbReference type="GO" id="GO:0004343">
    <property type="term" value="F:glucosamine 6-phosphate N-acetyltransferase activity"/>
    <property type="evidence" value="ECO:0007669"/>
    <property type="project" value="TreeGrafter"/>
</dbReference>
<dbReference type="InterPro" id="IPR016181">
    <property type="entry name" value="Acyl_CoA_acyltransferase"/>
</dbReference>
<dbReference type="PANTHER" id="PTHR13355:SF11">
    <property type="entry name" value="GLUCOSAMINE 6-PHOSPHATE N-ACETYLTRANSFERASE"/>
    <property type="match status" value="1"/>
</dbReference>
<feature type="compositionally biased region" description="Low complexity" evidence="3">
    <location>
        <begin position="923"/>
        <end position="935"/>
    </location>
</feature>
<keyword evidence="1 5" id="KW-0808">Transferase</keyword>
<evidence type="ECO:0000256" key="2">
    <source>
        <dbReference type="ARBA" id="ARBA00023315"/>
    </source>
</evidence>
<feature type="region of interest" description="Disordered" evidence="3">
    <location>
        <begin position="906"/>
        <end position="935"/>
    </location>
</feature>
<feature type="compositionally biased region" description="Basic and acidic residues" evidence="3">
    <location>
        <begin position="972"/>
        <end position="981"/>
    </location>
</feature>